<gene>
    <name evidence="7" type="ORF">H7F16_11280</name>
</gene>
<feature type="domain" description="Motility protein B-like N-terminal" evidence="6">
    <location>
        <begin position="15"/>
        <end position="66"/>
    </location>
</feature>
<accession>A0A842I8Y1</accession>
<dbReference type="EMBL" id="JACLQD010000003">
    <property type="protein sequence ID" value="MBC2836089.1"/>
    <property type="molecule type" value="Genomic_DNA"/>
</dbReference>
<dbReference type="Pfam" id="PF13677">
    <property type="entry name" value="MotB_plug"/>
    <property type="match status" value="1"/>
</dbReference>
<proteinExistence type="predicted"/>
<evidence type="ECO:0000256" key="3">
    <source>
        <dbReference type="ARBA" id="ARBA00023136"/>
    </source>
</evidence>
<keyword evidence="5" id="KW-1133">Transmembrane helix</keyword>
<dbReference type="PANTHER" id="PTHR30329">
    <property type="entry name" value="STATOR ELEMENT OF FLAGELLAR MOTOR COMPLEX"/>
    <property type="match status" value="1"/>
</dbReference>
<feature type="transmembrane region" description="Helical" evidence="5">
    <location>
        <begin position="30"/>
        <end position="49"/>
    </location>
</feature>
<evidence type="ECO:0000313" key="8">
    <source>
        <dbReference type="Proteomes" id="UP000555411"/>
    </source>
</evidence>
<feature type="compositionally biased region" description="Basic and acidic residues" evidence="4">
    <location>
        <begin position="108"/>
        <end position="119"/>
    </location>
</feature>
<name>A0A842I8Y1_9RHOB</name>
<dbReference type="InterPro" id="IPR036737">
    <property type="entry name" value="OmpA-like_sf"/>
</dbReference>
<evidence type="ECO:0000256" key="2">
    <source>
        <dbReference type="ARBA" id="ARBA00022692"/>
    </source>
</evidence>
<keyword evidence="3 5" id="KW-0472">Membrane</keyword>
<dbReference type="RefSeq" id="WP_185797706.1">
    <property type="nucleotide sequence ID" value="NZ_JACLQD010000003.1"/>
</dbReference>
<evidence type="ECO:0000259" key="6">
    <source>
        <dbReference type="Pfam" id="PF13677"/>
    </source>
</evidence>
<dbReference type="SUPFAM" id="SSF103088">
    <property type="entry name" value="OmpA-like"/>
    <property type="match status" value="1"/>
</dbReference>
<dbReference type="Proteomes" id="UP000555411">
    <property type="component" value="Unassembled WGS sequence"/>
</dbReference>
<evidence type="ECO:0000256" key="1">
    <source>
        <dbReference type="ARBA" id="ARBA00004370"/>
    </source>
</evidence>
<keyword evidence="2 5" id="KW-0812">Transmembrane</keyword>
<comment type="caution">
    <text evidence="7">The sequence shown here is derived from an EMBL/GenBank/DDBJ whole genome shotgun (WGS) entry which is preliminary data.</text>
</comment>
<evidence type="ECO:0000256" key="5">
    <source>
        <dbReference type="SAM" id="Phobius"/>
    </source>
</evidence>
<keyword evidence="8" id="KW-1185">Reference proteome</keyword>
<feature type="region of interest" description="Disordered" evidence="4">
    <location>
        <begin position="93"/>
        <end position="119"/>
    </location>
</feature>
<dbReference type="InterPro" id="IPR050330">
    <property type="entry name" value="Bact_OuterMem_StrucFunc"/>
</dbReference>
<dbReference type="AlphaFoldDB" id="A0A842I8Y1"/>
<reference evidence="7 8" key="1">
    <citation type="journal article" date="2017" name="Int. J. Syst. Evol. Microbiol.">
        <title>Gemmobacter straminiformis sp. nov., isolated from an artificial fountain.</title>
        <authorList>
            <person name="Kang J.Y."/>
            <person name="Kim M.J."/>
            <person name="Chun J."/>
            <person name="Son K.P."/>
            <person name="Jahng K.Y."/>
        </authorList>
    </citation>
    <scope>NUCLEOTIDE SEQUENCE [LARGE SCALE GENOMIC DNA]</scope>
    <source>
        <strain evidence="7 8">CAM-8</strain>
    </source>
</reference>
<evidence type="ECO:0000313" key="7">
    <source>
        <dbReference type="EMBL" id="MBC2836089.1"/>
    </source>
</evidence>
<sequence length="277" mass="29954">MAAQGNAAPVIIKRKKVIAGGGHHGGAWKVAYADFVTAMMAFFMLMWLLNATTEKQRKGIADYFNPTIPVNRISGGGDGSFGGDSVLSEQTLAQNGTGASASVPTEEMQARGESGEKDSVAEAETLVEVEKALTARTGESMTMERLMRHVVTRVTDEGLVIELFDVEDQALFLPDSAMPDHVLTEIAGVLVEVLDLASNQVAVNGHVRSYPLPLIENPTWNLSAERAQVMRGLLEKAGLDAARVQRVTGFADRKTVTANPQAIRNNRIEVILLRKNR</sequence>
<protein>
    <submittedName>
        <fullName evidence="7">Chemotaxis protein MotB</fullName>
    </submittedName>
</protein>
<dbReference type="GO" id="GO:0016020">
    <property type="term" value="C:membrane"/>
    <property type="evidence" value="ECO:0007669"/>
    <property type="project" value="UniProtKB-SubCell"/>
</dbReference>
<dbReference type="InterPro" id="IPR025713">
    <property type="entry name" value="MotB-like_N_dom"/>
</dbReference>
<feature type="compositionally biased region" description="Polar residues" evidence="4">
    <location>
        <begin position="93"/>
        <end position="103"/>
    </location>
</feature>
<organism evidence="7 8">
    <name type="scientific">Paragemmobacter straminiformis</name>
    <dbReference type="NCBI Taxonomy" id="2045119"/>
    <lineage>
        <taxon>Bacteria</taxon>
        <taxon>Pseudomonadati</taxon>
        <taxon>Pseudomonadota</taxon>
        <taxon>Alphaproteobacteria</taxon>
        <taxon>Rhodobacterales</taxon>
        <taxon>Paracoccaceae</taxon>
        <taxon>Paragemmobacter</taxon>
    </lineage>
</organism>
<comment type="subcellular location">
    <subcellularLocation>
        <location evidence="1">Membrane</location>
    </subcellularLocation>
</comment>
<dbReference type="Gene3D" id="3.30.1330.60">
    <property type="entry name" value="OmpA-like domain"/>
    <property type="match status" value="1"/>
</dbReference>
<dbReference type="PANTHER" id="PTHR30329:SF21">
    <property type="entry name" value="LIPOPROTEIN YIAD-RELATED"/>
    <property type="match status" value="1"/>
</dbReference>
<evidence type="ECO:0000256" key="4">
    <source>
        <dbReference type="SAM" id="MobiDB-lite"/>
    </source>
</evidence>